<proteinExistence type="predicted"/>
<evidence type="ECO:0000313" key="2">
    <source>
        <dbReference type="EMBL" id="GJN32916.1"/>
    </source>
</evidence>
<dbReference type="Proteomes" id="UP001054889">
    <property type="component" value="Unassembled WGS sequence"/>
</dbReference>
<reference evidence="2" key="2">
    <citation type="submission" date="2021-12" db="EMBL/GenBank/DDBJ databases">
        <title>Resequencing data analysis of finger millet.</title>
        <authorList>
            <person name="Hatakeyama M."/>
            <person name="Aluri S."/>
            <person name="Balachadran M.T."/>
            <person name="Sivarajan S.R."/>
            <person name="Poveda L."/>
            <person name="Shimizu-Inatsugi R."/>
            <person name="Schlapbach R."/>
            <person name="Sreeman S.M."/>
            <person name="Shimizu K.K."/>
        </authorList>
    </citation>
    <scope>NUCLEOTIDE SEQUENCE</scope>
</reference>
<gene>
    <name evidence="2" type="primary">gb21459</name>
    <name evidence="2" type="ORF">PR202_gb21459</name>
</gene>
<organism evidence="2 3">
    <name type="scientific">Eleusine coracana subsp. coracana</name>
    <dbReference type="NCBI Taxonomy" id="191504"/>
    <lineage>
        <taxon>Eukaryota</taxon>
        <taxon>Viridiplantae</taxon>
        <taxon>Streptophyta</taxon>
        <taxon>Embryophyta</taxon>
        <taxon>Tracheophyta</taxon>
        <taxon>Spermatophyta</taxon>
        <taxon>Magnoliopsida</taxon>
        <taxon>Liliopsida</taxon>
        <taxon>Poales</taxon>
        <taxon>Poaceae</taxon>
        <taxon>PACMAD clade</taxon>
        <taxon>Chloridoideae</taxon>
        <taxon>Cynodonteae</taxon>
        <taxon>Eleusininae</taxon>
        <taxon>Eleusine</taxon>
    </lineage>
</organism>
<comment type="caution">
    <text evidence="2">The sequence shown here is derived from an EMBL/GenBank/DDBJ whole genome shotgun (WGS) entry which is preliminary data.</text>
</comment>
<keyword evidence="3" id="KW-1185">Reference proteome</keyword>
<feature type="region of interest" description="Disordered" evidence="1">
    <location>
        <begin position="64"/>
        <end position="86"/>
    </location>
</feature>
<reference evidence="2" key="1">
    <citation type="journal article" date="2018" name="DNA Res.">
        <title>Multiple hybrid de novo genome assembly of finger millet, an orphan allotetraploid crop.</title>
        <authorList>
            <person name="Hatakeyama M."/>
            <person name="Aluri S."/>
            <person name="Balachadran M.T."/>
            <person name="Sivarajan S.R."/>
            <person name="Patrignani A."/>
            <person name="Gruter S."/>
            <person name="Poveda L."/>
            <person name="Shimizu-Inatsugi R."/>
            <person name="Baeten J."/>
            <person name="Francoijs K.J."/>
            <person name="Nataraja K.N."/>
            <person name="Reddy Y.A.N."/>
            <person name="Phadnis S."/>
            <person name="Ravikumar R.L."/>
            <person name="Schlapbach R."/>
            <person name="Sreeman S.M."/>
            <person name="Shimizu K.K."/>
        </authorList>
    </citation>
    <scope>NUCLEOTIDE SEQUENCE</scope>
</reference>
<dbReference type="AlphaFoldDB" id="A0AAV5FD78"/>
<evidence type="ECO:0000256" key="1">
    <source>
        <dbReference type="SAM" id="MobiDB-lite"/>
    </source>
</evidence>
<sequence>MAASLRRNLPSLGSALLTPTPARMLTSGALDALVEIKPGESGHMEAAPGSHIASRECRCFTSPTKTAEEQTITARMRQTSQIPIQS</sequence>
<protein>
    <submittedName>
        <fullName evidence="2">Uncharacterized protein</fullName>
    </submittedName>
</protein>
<name>A0AAV5FD78_ELECO</name>
<dbReference type="EMBL" id="BQKI01000084">
    <property type="protein sequence ID" value="GJN32916.1"/>
    <property type="molecule type" value="Genomic_DNA"/>
</dbReference>
<evidence type="ECO:0000313" key="3">
    <source>
        <dbReference type="Proteomes" id="UP001054889"/>
    </source>
</evidence>
<accession>A0AAV5FD78</accession>